<organism evidence="1">
    <name type="scientific">viral metagenome</name>
    <dbReference type="NCBI Taxonomy" id="1070528"/>
    <lineage>
        <taxon>unclassified sequences</taxon>
        <taxon>metagenomes</taxon>
        <taxon>organismal metagenomes</taxon>
    </lineage>
</organism>
<dbReference type="AlphaFoldDB" id="A0A6C0BT80"/>
<sequence>MNLKYIYPKKINIKNFKILENYNSYKIKYYDNTVDLYGILIEMNNFKIIKNLDNYEIQFKYPDKIKFYDDLLSSNIPNYKQILKNSSIIIKSNKIKDINKETIYINIGYVKKTGFFNIPIINIL</sequence>
<proteinExistence type="predicted"/>
<dbReference type="EMBL" id="MN739250">
    <property type="protein sequence ID" value="QHS95426.1"/>
    <property type="molecule type" value="Genomic_DNA"/>
</dbReference>
<name>A0A6C0BT80_9ZZZZ</name>
<reference evidence="1" key="1">
    <citation type="journal article" date="2020" name="Nature">
        <title>Giant virus diversity and host interactions through global metagenomics.</title>
        <authorList>
            <person name="Schulz F."/>
            <person name="Roux S."/>
            <person name="Paez-Espino D."/>
            <person name="Jungbluth S."/>
            <person name="Walsh D.A."/>
            <person name="Denef V.J."/>
            <person name="McMahon K.D."/>
            <person name="Konstantinidis K.T."/>
            <person name="Eloe-Fadrosh E.A."/>
            <person name="Kyrpides N.C."/>
            <person name="Woyke T."/>
        </authorList>
    </citation>
    <scope>NUCLEOTIDE SEQUENCE</scope>
    <source>
        <strain evidence="1">GVMAG-M-3300018428-35</strain>
    </source>
</reference>
<protein>
    <submittedName>
        <fullName evidence="1">Uncharacterized protein</fullName>
    </submittedName>
</protein>
<evidence type="ECO:0000313" key="1">
    <source>
        <dbReference type="EMBL" id="QHS95426.1"/>
    </source>
</evidence>
<accession>A0A6C0BT80</accession>